<evidence type="ECO:0000256" key="2">
    <source>
        <dbReference type="ARBA" id="ARBA00004651"/>
    </source>
</evidence>
<dbReference type="InterPro" id="IPR044537">
    <property type="entry name" value="Rip2-like"/>
</dbReference>
<gene>
    <name evidence="14" type="ORF">A3L08_05195</name>
</gene>
<evidence type="ECO:0000256" key="6">
    <source>
        <dbReference type="ARBA" id="ARBA00022692"/>
    </source>
</evidence>
<evidence type="ECO:0000313" key="15">
    <source>
        <dbReference type="Proteomes" id="UP000197418"/>
    </source>
</evidence>
<dbReference type="PANTHER" id="PTHR35864">
    <property type="entry name" value="ZINC METALLOPROTEASE MJ0611-RELATED"/>
    <property type="match status" value="1"/>
</dbReference>
<protein>
    <submittedName>
        <fullName evidence="14">Metalloprotease</fullName>
    </submittedName>
</protein>
<organism evidence="14 15">
    <name type="scientific">Thermococcus pacificus</name>
    <dbReference type="NCBI Taxonomy" id="71998"/>
    <lineage>
        <taxon>Archaea</taxon>
        <taxon>Methanobacteriati</taxon>
        <taxon>Methanobacteriota</taxon>
        <taxon>Thermococci</taxon>
        <taxon>Thermococcales</taxon>
        <taxon>Thermococcaceae</taxon>
        <taxon>Thermococcus</taxon>
    </lineage>
</organism>
<keyword evidence="4" id="KW-1003">Cell membrane</keyword>
<evidence type="ECO:0000256" key="12">
    <source>
        <dbReference type="ARBA" id="ARBA00023136"/>
    </source>
</evidence>
<dbReference type="EMBL" id="CP015102">
    <property type="protein sequence ID" value="ASJ06752.1"/>
    <property type="molecule type" value="Genomic_DNA"/>
</dbReference>
<keyword evidence="9" id="KW-0862">Zinc</keyword>
<evidence type="ECO:0000256" key="1">
    <source>
        <dbReference type="ARBA" id="ARBA00001947"/>
    </source>
</evidence>
<reference evidence="14 15" key="1">
    <citation type="submission" date="2016-04" db="EMBL/GenBank/DDBJ databases">
        <title>Complete genome sequence of Thermococcus pacificus type strain P4.</title>
        <authorList>
            <person name="Oger P.M."/>
        </authorList>
    </citation>
    <scope>NUCLEOTIDE SEQUENCE [LARGE SCALE GENOMIC DNA]</scope>
    <source>
        <strain evidence="14 15">P-4</strain>
    </source>
</reference>
<dbReference type="PANTHER" id="PTHR35864:SF1">
    <property type="entry name" value="ZINC METALLOPROTEASE YWHC-RELATED"/>
    <property type="match status" value="1"/>
</dbReference>
<dbReference type="GO" id="GO:0006508">
    <property type="term" value="P:proteolysis"/>
    <property type="evidence" value="ECO:0007669"/>
    <property type="project" value="UniProtKB-KW"/>
</dbReference>
<evidence type="ECO:0000256" key="8">
    <source>
        <dbReference type="ARBA" id="ARBA00022801"/>
    </source>
</evidence>
<dbReference type="Proteomes" id="UP000197418">
    <property type="component" value="Chromosome"/>
</dbReference>
<evidence type="ECO:0000256" key="11">
    <source>
        <dbReference type="ARBA" id="ARBA00023049"/>
    </source>
</evidence>
<feature type="transmembrane region" description="Helical" evidence="13">
    <location>
        <begin position="74"/>
        <end position="103"/>
    </location>
</feature>
<comment type="cofactor">
    <cofactor evidence="1">
        <name>Zn(2+)</name>
        <dbReference type="ChEBI" id="CHEBI:29105"/>
    </cofactor>
</comment>
<keyword evidence="8" id="KW-0378">Hydrolase</keyword>
<dbReference type="AlphaFoldDB" id="A0A218P7K9"/>
<proteinExistence type="inferred from homology"/>
<comment type="similarity">
    <text evidence="3">Belongs to the peptidase M50B family.</text>
</comment>
<keyword evidence="12 13" id="KW-0472">Membrane</keyword>
<evidence type="ECO:0000256" key="5">
    <source>
        <dbReference type="ARBA" id="ARBA00022670"/>
    </source>
</evidence>
<dbReference type="GO" id="GO:0046872">
    <property type="term" value="F:metal ion binding"/>
    <property type="evidence" value="ECO:0007669"/>
    <property type="project" value="UniProtKB-KW"/>
</dbReference>
<keyword evidence="5 14" id="KW-0645">Protease</keyword>
<evidence type="ECO:0000313" key="14">
    <source>
        <dbReference type="EMBL" id="ASJ06752.1"/>
    </source>
</evidence>
<evidence type="ECO:0000256" key="4">
    <source>
        <dbReference type="ARBA" id="ARBA00022475"/>
    </source>
</evidence>
<dbReference type="OrthoDB" id="86131at2157"/>
<keyword evidence="15" id="KW-1185">Reference proteome</keyword>
<sequence>MDYRAWKGSRKNELEDFAISFLVLVLLFSNFDPRQLPYALVAVLTAFLSHELAHRQVARRYGYKAYYKRWDTGIMIALLFGLLTRVLTGSTWIFAALGAVYIYTPYQYWEDKEAYGKISLAGPATNIAVGFLSLLILKSLYLSPFAWRVLWTTVVVNLWLAFFNLLPFPPLDGYNVTRWNTGVWAASIGLAYLLYRLP</sequence>
<keyword evidence="6 13" id="KW-0812">Transmembrane</keyword>
<dbReference type="GO" id="GO:0008237">
    <property type="term" value="F:metallopeptidase activity"/>
    <property type="evidence" value="ECO:0007669"/>
    <property type="project" value="UniProtKB-KW"/>
</dbReference>
<dbReference type="RefSeq" id="WP_088854004.1">
    <property type="nucleotide sequence ID" value="NZ_CP015102.1"/>
</dbReference>
<dbReference type="GO" id="GO:0005886">
    <property type="term" value="C:plasma membrane"/>
    <property type="evidence" value="ECO:0007669"/>
    <property type="project" value="UniProtKB-SubCell"/>
</dbReference>
<dbReference type="CDD" id="cd06158">
    <property type="entry name" value="S2P-M50_like_1"/>
    <property type="match status" value="1"/>
</dbReference>
<evidence type="ECO:0000256" key="9">
    <source>
        <dbReference type="ARBA" id="ARBA00022833"/>
    </source>
</evidence>
<comment type="subcellular location">
    <subcellularLocation>
        <location evidence="2">Cell membrane</location>
        <topology evidence="2">Multi-pass membrane protein</topology>
    </subcellularLocation>
</comment>
<keyword evidence="7" id="KW-0479">Metal-binding</keyword>
<evidence type="ECO:0000256" key="3">
    <source>
        <dbReference type="ARBA" id="ARBA00007931"/>
    </source>
</evidence>
<dbReference type="GeneID" id="33315643"/>
<feature type="transmembrane region" description="Helical" evidence="13">
    <location>
        <begin position="115"/>
        <end position="137"/>
    </location>
</feature>
<dbReference type="KEGG" id="tpaf:A3L08_05195"/>
<evidence type="ECO:0000256" key="13">
    <source>
        <dbReference type="SAM" id="Phobius"/>
    </source>
</evidence>
<name>A0A218P7K9_9EURY</name>
<keyword evidence="11 14" id="KW-0482">Metalloprotease</keyword>
<accession>A0A218P7K9</accession>
<feature type="transmembrane region" description="Helical" evidence="13">
    <location>
        <begin position="178"/>
        <end position="195"/>
    </location>
</feature>
<evidence type="ECO:0000256" key="7">
    <source>
        <dbReference type="ARBA" id="ARBA00022723"/>
    </source>
</evidence>
<keyword evidence="10 13" id="KW-1133">Transmembrane helix</keyword>
<feature type="transmembrane region" description="Helical" evidence="13">
    <location>
        <begin position="149"/>
        <end position="166"/>
    </location>
</feature>
<evidence type="ECO:0000256" key="10">
    <source>
        <dbReference type="ARBA" id="ARBA00022989"/>
    </source>
</evidence>
<dbReference type="InterPro" id="IPR052348">
    <property type="entry name" value="Metallopeptidase_M50B"/>
</dbReference>